<evidence type="ECO:0000313" key="2">
    <source>
        <dbReference type="EMBL" id="SQD92711.1"/>
    </source>
</evidence>
<sequence>MVERHLAKVEGAGSTPVSRSDRAGVAKLADAGDLKSPERKLVRVQIPPSAEAGWSN</sequence>
<name>A0A2X3KJ94_9BACT</name>
<evidence type="ECO:0000256" key="1">
    <source>
        <dbReference type="SAM" id="MobiDB-lite"/>
    </source>
</evidence>
<dbReference type="EMBL" id="LS483254">
    <property type="protein sequence ID" value="SQD92711.1"/>
    <property type="molecule type" value="Genomic_DNA"/>
</dbReference>
<feature type="region of interest" description="Disordered" evidence="1">
    <location>
        <begin position="1"/>
        <end position="24"/>
    </location>
</feature>
<dbReference type="AlphaFoldDB" id="A0A2X3KJ94"/>
<dbReference type="AntiFam" id="ANF00015">
    <property type="entry name" value="tRNA translation"/>
</dbReference>
<gene>
    <name evidence="2" type="ORF">BARAN1_0687</name>
</gene>
<evidence type="ECO:0000313" key="3">
    <source>
        <dbReference type="Proteomes" id="UP000249818"/>
    </source>
</evidence>
<accession>A0A2X3KJ94</accession>
<reference evidence="3" key="1">
    <citation type="submission" date="2018-05" db="EMBL/GenBank/DDBJ databases">
        <authorList>
            <person name="Hao L."/>
        </authorList>
    </citation>
    <scope>NUCLEOTIDE SEQUENCE [LARGE SCALE GENOMIC DNA]</scope>
</reference>
<dbReference type="Proteomes" id="UP000249818">
    <property type="component" value="Chromosome BARAN1"/>
</dbReference>
<protein>
    <submittedName>
        <fullName evidence="2">Uncharacterized protein</fullName>
    </submittedName>
</protein>
<dbReference type="KEGG" id="bana:BARAN1_0687"/>
<organism evidence="2 3">
    <name type="scientific">Candidatus Bipolaricaulis anaerobius</name>
    <dbReference type="NCBI Taxonomy" id="2026885"/>
    <lineage>
        <taxon>Bacteria</taxon>
        <taxon>Candidatus Bipolaricaulota</taxon>
        <taxon>Candidatus Bipolaricaulia</taxon>
        <taxon>Candidatus Bipolaricaulales</taxon>
        <taxon>Candidatus Bipolaricaulaceae</taxon>
        <taxon>Candidatus Bipolaricaulis</taxon>
    </lineage>
</organism>
<proteinExistence type="predicted"/>
<keyword evidence="3" id="KW-1185">Reference proteome</keyword>